<dbReference type="Proteomes" id="UP000022082">
    <property type="component" value="Unassembled WGS sequence"/>
</dbReference>
<dbReference type="EMBL" id="JGDJ01000283">
    <property type="protein sequence ID" value="EXZ26538.1"/>
    <property type="molecule type" value="Genomic_DNA"/>
</dbReference>
<dbReference type="PATRIC" id="fig|1339327.3.peg.4807"/>
<accession>A0A015X4A9</accession>
<protein>
    <submittedName>
        <fullName evidence="1">Uncharacterized protein</fullName>
    </submittedName>
</protein>
<evidence type="ECO:0000313" key="1">
    <source>
        <dbReference type="EMBL" id="EXZ26538.1"/>
    </source>
</evidence>
<reference evidence="1 2" key="1">
    <citation type="submission" date="2014-02" db="EMBL/GenBank/DDBJ databases">
        <authorList>
            <person name="Sears C."/>
            <person name="Carroll K."/>
            <person name="Sack B.R."/>
            <person name="Qadri F."/>
            <person name="Myers L.L."/>
            <person name="Chung G.-T."/>
            <person name="Escheverria P."/>
            <person name="Fraser C.M."/>
            <person name="Sadzewicz L."/>
            <person name="Shefchek K.A."/>
            <person name="Tallon L."/>
            <person name="Das S.P."/>
            <person name="Daugherty S."/>
            <person name="Mongodin E.F."/>
        </authorList>
    </citation>
    <scope>NUCLEOTIDE SEQUENCE [LARGE SCALE GENOMIC DNA]</scope>
    <source>
        <strain evidence="1 2">S36L11</strain>
    </source>
</reference>
<comment type="caution">
    <text evidence="1">The sequence shown here is derived from an EMBL/GenBank/DDBJ whole genome shotgun (WGS) entry which is preliminary data.</text>
</comment>
<name>A0A015X4A9_BACFG</name>
<dbReference type="AlphaFoldDB" id="A0A015X4A9"/>
<evidence type="ECO:0000313" key="2">
    <source>
        <dbReference type="Proteomes" id="UP000022082"/>
    </source>
</evidence>
<sequence>MNYQLLSFFFCLNFPHIFPTRAKNIAVSHYFFWLNVVNKLPLKRNKAY</sequence>
<gene>
    <name evidence="1" type="ORF">M136_4311</name>
</gene>
<proteinExistence type="predicted"/>
<organism evidence="1 2">
    <name type="scientific">Bacteroides fragilis str. S36L11</name>
    <dbReference type="NCBI Taxonomy" id="1339327"/>
    <lineage>
        <taxon>Bacteria</taxon>
        <taxon>Pseudomonadati</taxon>
        <taxon>Bacteroidota</taxon>
        <taxon>Bacteroidia</taxon>
        <taxon>Bacteroidales</taxon>
        <taxon>Bacteroidaceae</taxon>
        <taxon>Bacteroides</taxon>
    </lineage>
</organism>